<dbReference type="HOGENOM" id="CLU_3088937_0_0_1"/>
<proteinExistence type="predicted"/>
<protein>
    <submittedName>
        <fullName evidence="1">Uncharacterized protein</fullName>
    </submittedName>
</protein>
<sequence>MRMNHLARGFKYPSHILSCHEHSRTCIHVHGTIYITNDSGLIPWPRRLRLWE</sequence>
<reference evidence="1 2" key="1">
    <citation type="journal article" date="2013" name="Nat. Commun.">
        <title>The evolution and pathogenic mechanisms of the rice sheath blight pathogen.</title>
        <authorList>
            <person name="Zheng A."/>
            <person name="Lin R."/>
            <person name="Xu L."/>
            <person name="Qin P."/>
            <person name="Tang C."/>
            <person name="Ai P."/>
            <person name="Zhang D."/>
            <person name="Liu Y."/>
            <person name="Sun Z."/>
            <person name="Feng H."/>
            <person name="Wang Y."/>
            <person name="Chen Y."/>
            <person name="Liang X."/>
            <person name="Fu R."/>
            <person name="Li Q."/>
            <person name="Zhang J."/>
            <person name="Yu X."/>
            <person name="Xie Z."/>
            <person name="Ding L."/>
            <person name="Guan P."/>
            <person name="Tang J."/>
            <person name="Liang Y."/>
            <person name="Wang S."/>
            <person name="Deng Q."/>
            <person name="Li S."/>
            <person name="Zhu J."/>
            <person name="Wang L."/>
            <person name="Liu H."/>
            <person name="Li P."/>
        </authorList>
    </citation>
    <scope>NUCLEOTIDE SEQUENCE [LARGE SCALE GENOMIC DNA]</scope>
    <source>
        <strain evidence="2">AG-1 IA</strain>
    </source>
</reference>
<evidence type="ECO:0000313" key="1">
    <source>
        <dbReference type="EMBL" id="ELU38686.1"/>
    </source>
</evidence>
<dbReference type="EMBL" id="AFRT01002079">
    <property type="protein sequence ID" value="ELU38686.1"/>
    <property type="molecule type" value="Genomic_DNA"/>
</dbReference>
<name>L8WKF8_THACA</name>
<gene>
    <name evidence="1" type="ORF">AG1IA_07281</name>
</gene>
<comment type="caution">
    <text evidence="1">The sequence shown here is derived from an EMBL/GenBank/DDBJ whole genome shotgun (WGS) entry which is preliminary data.</text>
</comment>
<keyword evidence="2" id="KW-1185">Reference proteome</keyword>
<evidence type="ECO:0000313" key="2">
    <source>
        <dbReference type="Proteomes" id="UP000011668"/>
    </source>
</evidence>
<organism evidence="1 2">
    <name type="scientific">Thanatephorus cucumeris (strain AG1-IA)</name>
    <name type="common">Rice sheath blight fungus</name>
    <name type="synonym">Rhizoctonia solani</name>
    <dbReference type="NCBI Taxonomy" id="983506"/>
    <lineage>
        <taxon>Eukaryota</taxon>
        <taxon>Fungi</taxon>
        <taxon>Dikarya</taxon>
        <taxon>Basidiomycota</taxon>
        <taxon>Agaricomycotina</taxon>
        <taxon>Agaricomycetes</taxon>
        <taxon>Cantharellales</taxon>
        <taxon>Ceratobasidiaceae</taxon>
        <taxon>Rhizoctonia</taxon>
        <taxon>Rhizoctonia solani AG-1</taxon>
    </lineage>
</organism>
<accession>L8WKF8</accession>
<dbReference type="Proteomes" id="UP000011668">
    <property type="component" value="Unassembled WGS sequence"/>
</dbReference>
<dbReference type="AlphaFoldDB" id="L8WKF8"/>